<dbReference type="EMBL" id="KL363240">
    <property type="protein sequence ID" value="KFD51409.1"/>
    <property type="molecule type" value="Genomic_DNA"/>
</dbReference>
<reference evidence="2 3" key="1">
    <citation type="journal article" date="2014" name="Nat. Genet.">
        <title>Genome and transcriptome of the porcine whipworm Trichuris suis.</title>
        <authorList>
            <person name="Jex A.R."/>
            <person name="Nejsum P."/>
            <person name="Schwarz E.M."/>
            <person name="Hu L."/>
            <person name="Young N.D."/>
            <person name="Hall R.S."/>
            <person name="Korhonen P.K."/>
            <person name="Liao S."/>
            <person name="Thamsborg S."/>
            <person name="Xia J."/>
            <person name="Xu P."/>
            <person name="Wang S."/>
            <person name="Scheerlinck J.P."/>
            <person name="Hofmann A."/>
            <person name="Sternberg P.W."/>
            <person name="Wang J."/>
            <person name="Gasser R.B."/>
        </authorList>
    </citation>
    <scope>NUCLEOTIDE SEQUENCE [LARGE SCALE GENOMIC DNA]</scope>
    <source>
        <strain evidence="2">DCEP-RM93F</strain>
        <strain evidence="1">DCEP-RM93M</strain>
    </source>
</reference>
<evidence type="ECO:0000313" key="2">
    <source>
        <dbReference type="EMBL" id="KFD60862.1"/>
    </source>
</evidence>
<evidence type="ECO:0000313" key="1">
    <source>
        <dbReference type="EMBL" id="KFD51409.1"/>
    </source>
</evidence>
<gene>
    <name evidence="1" type="ORF">M513_07814</name>
    <name evidence="2" type="ORF">M514_07814</name>
</gene>
<organism evidence="2">
    <name type="scientific">Trichuris suis</name>
    <name type="common">pig whipworm</name>
    <dbReference type="NCBI Taxonomy" id="68888"/>
    <lineage>
        <taxon>Eukaryota</taxon>
        <taxon>Metazoa</taxon>
        <taxon>Ecdysozoa</taxon>
        <taxon>Nematoda</taxon>
        <taxon>Enoplea</taxon>
        <taxon>Dorylaimia</taxon>
        <taxon>Trichinellida</taxon>
        <taxon>Trichuridae</taxon>
        <taxon>Trichuris</taxon>
    </lineage>
</organism>
<dbReference type="Proteomes" id="UP000030758">
    <property type="component" value="Unassembled WGS sequence"/>
</dbReference>
<dbReference type="AlphaFoldDB" id="A0A085MUG6"/>
<evidence type="ECO:0000313" key="3">
    <source>
        <dbReference type="Proteomes" id="UP000030764"/>
    </source>
</evidence>
<keyword evidence="3" id="KW-1185">Reference proteome</keyword>
<proteinExistence type="predicted"/>
<dbReference type="EMBL" id="KL367644">
    <property type="protein sequence ID" value="KFD60862.1"/>
    <property type="molecule type" value="Genomic_DNA"/>
</dbReference>
<protein>
    <submittedName>
        <fullName evidence="2">Uncharacterized protein</fullName>
    </submittedName>
</protein>
<sequence>MAPKRPLDLKNAPWWGTCPTARITELEDTPNETVRLTMGVAPTVNKLREKRLGWFGHVLRWEDSHPAKQLLLRTEVEGRRLRGRPQLRWMDKIHADLKELRIIQDPAFDRRKWKNITTCAVGCTSRSPQRAQRVCDEYFSPGKDVNICDIAGDPRWPLAKSPHGRQSPTCASM</sequence>
<name>A0A085MUG6_9BILA</name>
<dbReference type="Proteomes" id="UP000030764">
    <property type="component" value="Unassembled WGS sequence"/>
</dbReference>
<feature type="non-terminal residue" evidence="2">
    <location>
        <position position="173"/>
    </location>
</feature>
<accession>A0A085MUG6</accession>